<evidence type="ECO:0000256" key="2">
    <source>
        <dbReference type="ARBA" id="ARBA00033753"/>
    </source>
</evidence>
<reference evidence="5" key="1">
    <citation type="submission" date="2023-07" db="EMBL/GenBank/DDBJ databases">
        <title>Study on multiphase classification of strain Alteromonas salexigens isolated from the Yellow Sea.</title>
        <authorList>
            <person name="Sun L."/>
        </authorList>
    </citation>
    <scope>NUCLEOTIDE SEQUENCE [LARGE SCALE GENOMIC DNA]</scope>
    <source>
        <strain evidence="5">ASW11-19</strain>
    </source>
</reference>
<dbReference type="InterPro" id="IPR040372">
    <property type="entry name" value="YaeB-like"/>
</dbReference>
<evidence type="ECO:0000256" key="1">
    <source>
        <dbReference type="ARBA" id="ARBA00022691"/>
    </source>
</evidence>
<feature type="domain" description="TsaA-like" evidence="3">
    <location>
        <begin position="8"/>
        <end position="148"/>
    </location>
</feature>
<dbReference type="NCBIfam" id="TIGR00104">
    <property type="entry name" value="tRNA_TsaA"/>
    <property type="match status" value="1"/>
</dbReference>
<sequence>MTAHSYSLNPIGHIATPFQQKFAIPRQSALTRARGCITLSEAVADPRVFKGIEDYSHLWLLFIFHETLSRGWKPAVKAPRLGGNDTMGVFASRSTHRPNGIGMSVVKNEGWHQQDDQLQLLVSGVDLLDGTPIIDIKPYLAYADAVADAEDKLDSYAPLPERSVRFHDEASLTADTLSQQHPDFRALLCRVLQQDPRPAYRQKLATDPKVYKVVLYHNDISWRVTDGTVEVLSIDPLSE</sequence>
<dbReference type="Pfam" id="PF18389">
    <property type="entry name" value="TrmO_C"/>
    <property type="match status" value="1"/>
</dbReference>
<dbReference type="InterPro" id="IPR023370">
    <property type="entry name" value="TrmO-like_N"/>
</dbReference>
<proteinExistence type="inferred from homology"/>
<evidence type="ECO:0000313" key="5">
    <source>
        <dbReference type="Proteomes" id="UP001209257"/>
    </source>
</evidence>
<keyword evidence="1" id="KW-0949">S-adenosyl-L-methionine</keyword>
<dbReference type="PROSITE" id="PS51668">
    <property type="entry name" value="TSAA_2"/>
    <property type="match status" value="1"/>
</dbReference>
<dbReference type="Gene3D" id="3.30.2310.10">
    <property type="entry name" value="YaeB-like"/>
    <property type="match status" value="1"/>
</dbReference>
<protein>
    <submittedName>
        <fullName evidence="4">tRNA (N6-threonylcarbamoyladenosine(37)-N6)-methyltransferase TrmO</fullName>
    </submittedName>
</protein>
<dbReference type="InterPro" id="IPR041369">
    <property type="entry name" value="TrmO_C"/>
</dbReference>
<evidence type="ECO:0000313" key="4">
    <source>
        <dbReference type="EMBL" id="MCU7555699.1"/>
    </source>
</evidence>
<dbReference type="CDD" id="cd09281">
    <property type="entry name" value="UPF0066"/>
    <property type="match status" value="1"/>
</dbReference>
<dbReference type="Gene3D" id="2.40.30.70">
    <property type="entry name" value="YaeB-like"/>
    <property type="match status" value="1"/>
</dbReference>
<dbReference type="PANTHER" id="PTHR12818">
    <property type="entry name" value="TRNA (ADENINE(37)-N6)-METHYLTRANSFERASE"/>
    <property type="match status" value="1"/>
</dbReference>
<dbReference type="InterPro" id="IPR023368">
    <property type="entry name" value="UPF0066_cons_site"/>
</dbReference>
<comment type="similarity">
    <text evidence="2">Belongs to the tRNA methyltransferase O family.</text>
</comment>
<evidence type="ECO:0000259" key="3">
    <source>
        <dbReference type="PROSITE" id="PS51668"/>
    </source>
</evidence>
<dbReference type="SUPFAM" id="SSF118196">
    <property type="entry name" value="YaeB-like"/>
    <property type="match status" value="1"/>
</dbReference>
<organism evidence="4 5">
    <name type="scientific">Alteromonas salexigens</name>
    <dbReference type="NCBI Taxonomy" id="2982530"/>
    <lineage>
        <taxon>Bacteria</taxon>
        <taxon>Pseudomonadati</taxon>
        <taxon>Pseudomonadota</taxon>
        <taxon>Gammaproteobacteria</taxon>
        <taxon>Alteromonadales</taxon>
        <taxon>Alteromonadaceae</taxon>
        <taxon>Alteromonas/Salinimonas group</taxon>
        <taxon>Alteromonas</taxon>
    </lineage>
</organism>
<comment type="caution">
    <text evidence="4">The sequence shown here is derived from an EMBL/GenBank/DDBJ whole genome shotgun (WGS) entry which is preliminary data.</text>
</comment>
<dbReference type="InterPro" id="IPR036413">
    <property type="entry name" value="YaeB-like_sf"/>
</dbReference>
<dbReference type="PANTHER" id="PTHR12818:SF0">
    <property type="entry name" value="TRNA (ADENINE(37)-N6)-METHYLTRANSFERASE"/>
    <property type="match status" value="1"/>
</dbReference>
<dbReference type="Proteomes" id="UP001209257">
    <property type="component" value="Unassembled WGS sequence"/>
</dbReference>
<keyword evidence="5" id="KW-1185">Reference proteome</keyword>
<dbReference type="PROSITE" id="PS01318">
    <property type="entry name" value="TSAA_1"/>
    <property type="match status" value="1"/>
</dbReference>
<name>A0ABT2VRL2_9ALTE</name>
<dbReference type="EMBL" id="JAOTJC010000012">
    <property type="protein sequence ID" value="MCU7555699.1"/>
    <property type="molecule type" value="Genomic_DNA"/>
</dbReference>
<dbReference type="InterPro" id="IPR036414">
    <property type="entry name" value="YaeB_N_sf"/>
</dbReference>
<accession>A0ABT2VRL2</accession>
<gene>
    <name evidence="4" type="primary">tsaA</name>
    <name evidence="4" type="ORF">OCL06_13970</name>
</gene>
<dbReference type="Pfam" id="PF01980">
    <property type="entry name" value="TrmO_N"/>
    <property type="match status" value="1"/>
</dbReference>
<dbReference type="RefSeq" id="WP_262995604.1">
    <property type="nucleotide sequence ID" value="NZ_JAOTJC010000012.1"/>
</dbReference>